<name>A0ABR2MYC0_9ASPA</name>
<evidence type="ECO:0000313" key="1">
    <source>
        <dbReference type="EMBL" id="KAK8969235.1"/>
    </source>
</evidence>
<proteinExistence type="predicted"/>
<organism evidence="1 2">
    <name type="scientific">Platanthera guangdongensis</name>
    <dbReference type="NCBI Taxonomy" id="2320717"/>
    <lineage>
        <taxon>Eukaryota</taxon>
        <taxon>Viridiplantae</taxon>
        <taxon>Streptophyta</taxon>
        <taxon>Embryophyta</taxon>
        <taxon>Tracheophyta</taxon>
        <taxon>Spermatophyta</taxon>
        <taxon>Magnoliopsida</taxon>
        <taxon>Liliopsida</taxon>
        <taxon>Asparagales</taxon>
        <taxon>Orchidaceae</taxon>
        <taxon>Orchidoideae</taxon>
        <taxon>Orchideae</taxon>
        <taxon>Orchidinae</taxon>
        <taxon>Platanthera</taxon>
    </lineage>
</organism>
<dbReference type="EMBL" id="JBBWWR010000003">
    <property type="protein sequence ID" value="KAK8969235.1"/>
    <property type="molecule type" value="Genomic_DNA"/>
</dbReference>
<protein>
    <recommendedName>
        <fullName evidence="3">Glucosamine-phosphate N-acetyltransferase</fullName>
    </recommendedName>
</protein>
<reference evidence="1 2" key="1">
    <citation type="journal article" date="2022" name="Nat. Plants">
        <title>Genomes of leafy and leafless Platanthera orchids illuminate the evolution of mycoheterotrophy.</title>
        <authorList>
            <person name="Li M.H."/>
            <person name="Liu K.W."/>
            <person name="Li Z."/>
            <person name="Lu H.C."/>
            <person name="Ye Q.L."/>
            <person name="Zhang D."/>
            <person name="Wang J.Y."/>
            <person name="Li Y.F."/>
            <person name="Zhong Z.M."/>
            <person name="Liu X."/>
            <person name="Yu X."/>
            <person name="Liu D.K."/>
            <person name="Tu X.D."/>
            <person name="Liu B."/>
            <person name="Hao Y."/>
            <person name="Liao X.Y."/>
            <person name="Jiang Y.T."/>
            <person name="Sun W.H."/>
            <person name="Chen J."/>
            <person name="Chen Y.Q."/>
            <person name="Ai Y."/>
            <person name="Zhai J.W."/>
            <person name="Wu S.S."/>
            <person name="Zhou Z."/>
            <person name="Hsiao Y.Y."/>
            <person name="Wu W.L."/>
            <person name="Chen Y.Y."/>
            <person name="Lin Y.F."/>
            <person name="Hsu J.L."/>
            <person name="Li C.Y."/>
            <person name="Wang Z.W."/>
            <person name="Zhao X."/>
            <person name="Zhong W.Y."/>
            <person name="Ma X.K."/>
            <person name="Ma L."/>
            <person name="Huang J."/>
            <person name="Chen G.Z."/>
            <person name="Huang M.Z."/>
            <person name="Huang L."/>
            <person name="Peng D.H."/>
            <person name="Luo Y.B."/>
            <person name="Zou S.Q."/>
            <person name="Chen S.P."/>
            <person name="Lan S."/>
            <person name="Tsai W.C."/>
            <person name="Van de Peer Y."/>
            <person name="Liu Z.J."/>
        </authorList>
    </citation>
    <scope>NUCLEOTIDE SEQUENCE [LARGE SCALE GENOMIC DNA]</scope>
    <source>
        <strain evidence="1">Lor288</strain>
    </source>
</reference>
<gene>
    <name evidence="1" type="ORF">KSP40_PGU006078</name>
</gene>
<accession>A0ABR2MYC0</accession>
<comment type="caution">
    <text evidence="1">The sequence shown here is derived from an EMBL/GenBank/DDBJ whole genome shotgun (WGS) entry which is preliminary data.</text>
</comment>
<keyword evidence="2" id="KW-1185">Reference proteome</keyword>
<sequence>MFSLFSVGSAALPPFSSQNRHRLRRSHPPISISTNPSHVDILRLRDLFASSGHSCHRFPVPSGDGLVEPTDPGKLRLAIYHSFIVISVFCRSNFLPSAGGGSNTIPEETSAAFGFQDFFERNFRAPGPDHHLIGFGRAVSDRGLTASIHDVVRGCCKVTAKRGLLEVGMLGLRQEAGGDTGFRQWKMRWGLWFGGGEAIGIGGAFWSGIEKGMGRCPLIVAHTVYCAL</sequence>
<evidence type="ECO:0000313" key="2">
    <source>
        <dbReference type="Proteomes" id="UP001412067"/>
    </source>
</evidence>
<dbReference type="Proteomes" id="UP001412067">
    <property type="component" value="Unassembled WGS sequence"/>
</dbReference>
<evidence type="ECO:0008006" key="3">
    <source>
        <dbReference type="Google" id="ProtNLM"/>
    </source>
</evidence>